<dbReference type="RefSeq" id="WP_184495938.1">
    <property type="nucleotide sequence ID" value="NZ_JACIJO010000002.1"/>
</dbReference>
<protein>
    <submittedName>
        <fullName evidence="2">Pimeloyl-ACP methyl ester carboxylesterase</fullName>
    </submittedName>
</protein>
<organism evidence="2 3">
    <name type="scientific">Algoriphagus iocasae</name>
    <dbReference type="NCBI Taxonomy" id="1836499"/>
    <lineage>
        <taxon>Bacteria</taxon>
        <taxon>Pseudomonadati</taxon>
        <taxon>Bacteroidota</taxon>
        <taxon>Cytophagia</taxon>
        <taxon>Cytophagales</taxon>
        <taxon>Cyclobacteriaceae</taxon>
        <taxon>Algoriphagus</taxon>
    </lineage>
</organism>
<dbReference type="InterPro" id="IPR000073">
    <property type="entry name" value="AB_hydrolase_1"/>
</dbReference>
<evidence type="ECO:0000313" key="3">
    <source>
        <dbReference type="Proteomes" id="UP000588604"/>
    </source>
</evidence>
<feature type="domain" description="AB hydrolase-1" evidence="1">
    <location>
        <begin position="109"/>
        <end position="339"/>
    </location>
</feature>
<dbReference type="InterPro" id="IPR029058">
    <property type="entry name" value="AB_hydrolase_fold"/>
</dbReference>
<comment type="caution">
    <text evidence="2">The sequence shown here is derived from an EMBL/GenBank/DDBJ whole genome shotgun (WGS) entry which is preliminary data.</text>
</comment>
<accession>A0A841MNW9</accession>
<evidence type="ECO:0000313" key="2">
    <source>
        <dbReference type="EMBL" id="MBB6327209.1"/>
    </source>
</evidence>
<keyword evidence="3" id="KW-1185">Reference proteome</keyword>
<dbReference type="SUPFAM" id="SSF53474">
    <property type="entry name" value="alpha/beta-Hydrolases"/>
    <property type="match status" value="1"/>
</dbReference>
<reference evidence="2 3" key="1">
    <citation type="submission" date="2020-08" db="EMBL/GenBank/DDBJ databases">
        <title>Genomic Encyclopedia of Type Strains, Phase IV (KMG-IV): sequencing the most valuable type-strain genomes for metagenomic binning, comparative biology and taxonomic classification.</title>
        <authorList>
            <person name="Goeker M."/>
        </authorList>
    </citation>
    <scope>NUCLEOTIDE SEQUENCE [LARGE SCALE GENOMIC DNA]</scope>
    <source>
        <strain evidence="2 3">DSM 102044</strain>
    </source>
</reference>
<dbReference type="AlphaFoldDB" id="A0A841MNW9"/>
<dbReference type="Proteomes" id="UP000588604">
    <property type="component" value="Unassembled WGS sequence"/>
</dbReference>
<gene>
    <name evidence="2" type="ORF">FHS59_002837</name>
</gene>
<dbReference type="Gene3D" id="3.40.50.1820">
    <property type="entry name" value="alpha/beta hydrolase"/>
    <property type="match status" value="1"/>
</dbReference>
<dbReference type="Pfam" id="PF00561">
    <property type="entry name" value="Abhydrolase_1"/>
    <property type="match status" value="1"/>
</dbReference>
<dbReference type="EMBL" id="JACIJO010000002">
    <property type="protein sequence ID" value="MBB6327209.1"/>
    <property type="molecule type" value="Genomic_DNA"/>
</dbReference>
<sequence length="393" mass="45727">MLVQTLLSIYLFWWQSPDSLEILVPFNHHLKRSKSIAIEVEFLNGFRNERPTAFLIEDTFDQVFENENQFIPSSESLNIVLIKGRKDNEELKKAVNQHGVPDIKLAYQLYNQDQIARDIEIIRKELLGEKKVVLFGYSSSATILQYYISLFPEQVERAVFLNPLIFDIQKNLSFPRSDLSISEFKLSEEQIFDFNYFSNFQSHPISKEQFEKESKNSLIQFLTFKDCLGGFGKLPINENDFALTVRLFEHSLAISDLQSKGVYENEIFRMLKERSKPLWESYSESNFLVHGTNYDKILEFEGKVTLIGCAYDQLIYPKSYDALAEFYSNSTLLLIKDGHAFQKTISAGVLNLLIEAFVEDDIKKKLNAYSEMTEQNFLFKKYKEGDFKIPPPF</sequence>
<proteinExistence type="predicted"/>
<evidence type="ECO:0000259" key="1">
    <source>
        <dbReference type="Pfam" id="PF00561"/>
    </source>
</evidence>
<name>A0A841MNW9_9BACT</name>